<keyword evidence="7" id="KW-1185">Reference proteome</keyword>
<dbReference type="Pfam" id="PF12833">
    <property type="entry name" value="HTH_18"/>
    <property type="match status" value="1"/>
</dbReference>
<evidence type="ECO:0000256" key="4">
    <source>
        <dbReference type="SAM" id="MobiDB-lite"/>
    </source>
</evidence>
<keyword evidence="2" id="KW-0238">DNA-binding</keyword>
<evidence type="ECO:0000256" key="3">
    <source>
        <dbReference type="ARBA" id="ARBA00023163"/>
    </source>
</evidence>
<dbReference type="PROSITE" id="PS01124">
    <property type="entry name" value="HTH_ARAC_FAMILY_2"/>
    <property type="match status" value="1"/>
</dbReference>
<dbReference type="PANTHER" id="PTHR11019:SF159">
    <property type="entry name" value="TRANSCRIPTIONAL REGULATOR-RELATED"/>
    <property type="match status" value="1"/>
</dbReference>
<dbReference type="SUPFAM" id="SSF46689">
    <property type="entry name" value="Homeodomain-like"/>
    <property type="match status" value="2"/>
</dbReference>
<dbReference type="InterPro" id="IPR009057">
    <property type="entry name" value="Homeodomain-like_sf"/>
</dbReference>
<reference evidence="6 7" key="1">
    <citation type="submission" date="2018-09" db="EMBL/GenBank/DDBJ databases">
        <title>Comparative genomics of Leucobacter spp.</title>
        <authorList>
            <person name="Reis A.C."/>
            <person name="Kolvenbach B.A."/>
            <person name="Corvini P.F.X."/>
            <person name="Nunes O.C."/>
        </authorList>
    </citation>
    <scope>NUCLEOTIDE SEQUENCE [LARGE SCALE GENOMIC DNA]</scope>
    <source>
        <strain evidence="6 7">TAN 31504</strain>
    </source>
</reference>
<dbReference type="SMART" id="SM00342">
    <property type="entry name" value="HTH_ARAC"/>
    <property type="match status" value="1"/>
</dbReference>
<dbReference type="PROSITE" id="PS00041">
    <property type="entry name" value="HTH_ARAC_FAMILY_1"/>
    <property type="match status" value="1"/>
</dbReference>
<accession>A0ABS1SFC9</accession>
<feature type="compositionally biased region" description="Basic and acidic residues" evidence="4">
    <location>
        <begin position="205"/>
        <end position="218"/>
    </location>
</feature>
<protein>
    <submittedName>
        <fullName evidence="6">AraC family transcriptional regulator</fullName>
    </submittedName>
</protein>
<dbReference type="PANTHER" id="PTHR11019">
    <property type="entry name" value="HTH-TYPE TRANSCRIPTIONAL REGULATOR NIMR"/>
    <property type="match status" value="1"/>
</dbReference>
<dbReference type="Gene3D" id="1.10.10.60">
    <property type="entry name" value="Homeodomain-like"/>
    <property type="match status" value="2"/>
</dbReference>
<evidence type="ECO:0000256" key="1">
    <source>
        <dbReference type="ARBA" id="ARBA00023015"/>
    </source>
</evidence>
<dbReference type="SUPFAM" id="SSF51182">
    <property type="entry name" value="RmlC-like cupins"/>
    <property type="match status" value="1"/>
</dbReference>
<dbReference type="EMBL" id="QYAC01000001">
    <property type="protein sequence ID" value="MBL3678018.1"/>
    <property type="molecule type" value="Genomic_DNA"/>
</dbReference>
<feature type="region of interest" description="Disordered" evidence="4">
    <location>
        <begin position="205"/>
        <end position="225"/>
    </location>
</feature>
<comment type="caution">
    <text evidence="6">The sequence shown here is derived from an EMBL/GenBank/DDBJ whole genome shotgun (WGS) entry which is preliminary data.</text>
</comment>
<dbReference type="InterPro" id="IPR011051">
    <property type="entry name" value="RmlC_Cupin_sf"/>
</dbReference>
<keyword evidence="3" id="KW-0804">Transcription</keyword>
<evidence type="ECO:0000313" key="6">
    <source>
        <dbReference type="EMBL" id="MBL3678018.1"/>
    </source>
</evidence>
<proteinExistence type="predicted"/>
<gene>
    <name evidence="6" type="ORF">D3230_01700</name>
</gene>
<organism evidence="6 7">
    <name type="scientific">Leucobacter chromiireducens subsp. solipictus</name>
    <dbReference type="NCBI Taxonomy" id="398235"/>
    <lineage>
        <taxon>Bacteria</taxon>
        <taxon>Bacillati</taxon>
        <taxon>Actinomycetota</taxon>
        <taxon>Actinomycetes</taxon>
        <taxon>Micrococcales</taxon>
        <taxon>Microbacteriaceae</taxon>
        <taxon>Leucobacter</taxon>
    </lineage>
</organism>
<evidence type="ECO:0000259" key="5">
    <source>
        <dbReference type="PROSITE" id="PS01124"/>
    </source>
</evidence>
<keyword evidence="1" id="KW-0805">Transcription regulation</keyword>
<name>A0ABS1SFC9_9MICO</name>
<evidence type="ECO:0000256" key="2">
    <source>
        <dbReference type="ARBA" id="ARBA00023125"/>
    </source>
</evidence>
<dbReference type="InterPro" id="IPR018062">
    <property type="entry name" value="HTH_AraC-typ_CS"/>
</dbReference>
<dbReference type="InterPro" id="IPR018060">
    <property type="entry name" value="HTH_AraC"/>
</dbReference>
<dbReference type="Proteomes" id="UP001645859">
    <property type="component" value="Unassembled WGS sequence"/>
</dbReference>
<feature type="domain" description="HTH araC/xylS-type" evidence="5">
    <location>
        <begin position="109"/>
        <end position="206"/>
    </location>
</feature>
<evidence type="ECO:0000313" key="7">
    <source>
        <dbReference type="Proteomes" id="UP001645859"/>
    </source>
</evidence>
<sequence>MRVHAGDAVWTVPQQRAVWVPAGVPHTIEVSADTILQATFVAPGAAPHLPPVPTAVELLPAIRELLLLNASTPLPRESRLRLQELVLDLLRPSPAPHVDLRMPMSPRLSRIAERIVAAPAAADTTAEWAARAGTSPRELSRAFAAETGLSLTQWRIRARVRASIVLLGSGHTVAATARRVGYANPSTFIEHFRAVMGSTPAAHFAERPVRESTPERVAKSSTSGT</sequence>